<dbReference type="InterPro" id="IPR013429">
    <property type="entry name" value="Regulatory_FmdB_Zinc_ribbon"/>
</dbReference>
<sequence length="132" mass="14049">MPLYDFSCPTCGGVFEDLGAPDGPDPACPECGGQTLRLLSVGRGYRADADWIASVIRVVDKDDPAPHVRAFLADPSRAAYLAWMRGEGLRPLEPGEGARRGDAARQACVTARREAMARFAAGRLCGASCRVP</sequence>
<evidence type="ECO:0000313" key="2">
    <source>
        <dbReference type="EMBL" id="KUG29623.1"/>
    </source>
</evidence>
<protein>
    <recommendedName>
        <fullName evidence="1">Putative regulatory protein FmdB zinc ribbon domain-containing protein</fullName>
    </recommendedName>
</protein>
<dbReference type="AlphaFoldDB" id="A0A0W8G903"/>
<dbReference type="EMBL" id="LNQE01000060">
    <property type="protein sequence ID" value="KUG29623.1"/>
    <property type="molecule type" value="Genomic_DNA"/>
</dbReference>
<dbReference type="SMART" id="SM00834">
    <property type="entry name" value="CxxC_CXXC_SSSS"/>
    <property type="match status" value="1"/>
</dbReference>
<comment type="caution">
    <text evidence="2">The sequence shown here is derived from an EMBL/GenBank/DDBJ whole genome shotgun (WGS) entry which is preliminary data.</text>
</comment>
<dbReference type="NCBIfam" id="TIGR02605">
    <property type="entry name" value="CxxC_CxxC_SSSS"/>
    <property type="match status" value="1"/>
</dbReference>
<dbReference type="Pfam" id="PF09723">
    <property type="entry name" value="Zn_ribbon_8"/>
    <property type="match status" value="1"/>
</dbReference>
<evidence type="ECO:0000259" key="1">
    <source>
        <dbReference type="SMART" id="SM00834"/>
    </source>
</evidence>
<reference evidence="2" key="1">
    <citation type="journal article" date="2015" name="Proc. Natl. Acad. Sci. U.S.A.">
        <title>Networks of energetic and metabolic interactions define dynamics in microbial communities.</title>
        <authorList>
            <person name="Embree M."/>
            <person name="Liu J.K."/>
            <person name="Al-Bassam M.M."/>
            <person name="Zengler K."/>
        </authorList>
    </citation>
    <scope>NUCLEOTIDE SEQUENCE</scope>
</reference>
<name>A0A0W8G903_9ZZZZ</name>
<accession>A0A0W8G903</accession>
<feature type="domain" description="Putative regulatory protein FmdB zinc ribbon" evidence="1">
    <location>
        <begin position="1"/>
        <end position="40"/>
    </location>
</feature>
<proteinExistence type="predicted"/>
<gene>
    <name evidence="2" type="ORF">ASZ90_000482</name>
</gene>
<organism evidence="2">
    <name type="scientific">hydrocarbon metagenome</name>
    <dbReference type="NCBI Taxonomy" id="938273"/>
    <lineage>
        <taxon>unclassified sequences</taxon>
        <taxon>metagenomes</taxon>
        <taxon>ecological metagenomes</taxon>
    </lineage>
</organism>